<dbReference type="KEGG" id="bman:114251485"/>
<keyword evidence="1" id="KW-0732">Signal</keyword>
<dbReference type="AlphaFoldDB" id="A0A6J2KHQ9"/>
<protein>
    <submittedName>
        <fullName evidence="3">Uncharacterized protein LOC114251485</fullName>
    </submittedName>
</protein>
<organism evidence="2 3">
    <name type="scientific">Bombyx mandarina</name>
    <name type="common">Wild silk moth</name>
    <name type="synonym">Wild silkworm</name>
    <dbReference type="NCBI Taxonomy" id="7092"/>
    <lineage>
        <taxon>Eukaryota</taxon>
        <taxon>Metazoa</taxon>
        <taxon>Ecdysozoa</taxon>
        <taxon>Arthropoda</taxon>
        <taxon>Hexapoda</taxon>
        <taxon>Insecta</taxon>
        <taxon>Pterygota</taxon>
        <taxon>Neoptera</taxon>
        <taxon>Endopterygota</taxon>
        <taxon>Lepidoptera</taxon>
        <taxon>Glossata</taxon>
        <taxon>Ditrysia</taxon>
        <taxon>Bombycoidea</taxon>
        <taxon>Bombycidae</taxon>
        <taxon>Bombycinae</taxon>
        <taxon>Bombyx</taxon>
    </lineage>
</organism>
<sequence>MFKLNISNLLLVIFALNNISVDGQINNVRLVDHADYMITVIQKTVEEFENREWCNFKLPDVVQEINEVIFGQETKGTVKYANGFLVSVQHLDIMQSTVQQFWNRTHPGLVEVRGRLRMHDVTVGFDILTNLDGEHRYSGTYRHPMVNFDFTVQKDLNIDELSVSVIGSVPNSNNLVRFLPEDRITDILNTVYNRASSTPGIVDWAFEIIQPIADEIVQNEVQFPIVCYNCPVR</sequence>
<keyword evidence="2" id="KW-1185">Reference proteome</keyword>
<dbReference type="GeneID" id="114251485"/>
<dbReference type="OrthoDB" id="7759717at2759"/>
<name>A0A6J2KHQ9_BOMMA</name>
<evidence type="ECO:0000313" key="2">
    <source>
        <dbReference type="Proteomes" id="UP000504629"/>
    </source>
</evidence>
<evidence type="ECO:0000313" key="3">
    <source>
        <dbReference type="RefSeq" id="XP_028041570.1"/>
    </source>
</evidence>
<feature type="chain" id="PRO_5026774999" evidence="1">
    <location>
        <begin position="24"/>
        <end position="233"/>
    </location>
</feature>
<feature type="signal peptide" evidence="1">
    <location>
        <begin position="1"/>
        <end position="23"/>
    </location>
</feature>
<evidence type="ECO:0000256" key="1">
    <source>
        <dbReference type="SAM" id="SignalP"/>
    </source>
</evidence>
<dbReference type="RefSeq" id="XP_028041570.1">
    <property type="nucleotide sequence ID" value="XM_028185769.1"/>
</dbReference>
<reference evidence="3" key="1">
    <citation type="submission" date="2025-08" db="UniProtKB">
        <authorList>
            <consortium name="RefSeq"/>
        </authorList>
    </citation>
    <scope>IDENTIFICATION</scope>
    <source>
        <tissue evidence="3">Silk gland</tissue>
    </source>
</reference>
<accession>A0A6J2KHQ9</accession>
<dbReference type="Proteomes" id="UP000504629">
    <property type="component" value="Unplaced"/>
</dbReference>
<gene>
    <name evidence="3" type="primary">LOC114251485</name>
</gene>
<proteinExistence type="predicted"/>